<keyword evidence="2" id="KW-1185">Reference proteome</keyword>
<dbReference type="InterPro" id="IPR023815">
    <property type="entry name" value="CRISPR-assoc_Csx19"/>
</dbReference>
<name>A0A9W6PWE9_9ACTN</name>
<sequence>MMLFSAARDGVTLDWALRHAAPPGTSIGLFQTPRRYYVARVDDGRVSLRDGSVPLEEVFDARVFSDDVELRWLNIDDGHGRAVTLTEDAAALPEQFEERHEPIRAVDVLRGEYLLWGRAAAHHDTGWTTLTSARIGALDVPATVPAGERAVLVTREYVARDPEHGNAYVAEERLLHLETARPGDAS</sequence>
<gene>
    <name evidence="1" type="ORF">Arub01_25430</name>
</gene>
<organism evidence="1 2">
    <name type="scientific">Actinomadura rubrobrunea</name>
    <dbReference type="NCBI Taxonomy" id="115335"/>
    <lineage>
        <taxon>Bacteria</taxon>
        <taxon>Bacillati</taxon>
        <taxon>Actinomycetota</taxon>
        <taxon>Actinomycetes</taxon>
        <taxon>Streptosporangiales</taxon>
        <taxon>Thermomonosporaceae</taxon>
        <taxon>Actinomadura</taxon>
    </lineage>
</organism>
<dbReference type="RefSeq" id="WP_067908826.1">
    <property type="nucleotide sequence ID" value="NZ_BSRZ01000005.1"/>
</dbReference>
<evidence type="ECO:0000313" key="1">
    <source>
        <dbReference type="EMBL" id="GLW64299.1"/>
    </source>
</evidence>
<protein>
    <recommendedName>
        <fullName evidence="3">TIGR03984 family CRISPR-associated protein</fullName>
    </recommendedName>
</protein>
<accession>A0A9W6PWE9</accession>
<evidence type="ECO:0008006" key="3">
    <source>
        <dbReference type="Google" id="ProtNLM"/>
    </source>
</evidence>
<reference evidence="1" key="1">
    <citation type="submission" date="2023-02" db="EMBL/GenBank/DDBJ databases">
        <title>Actinomadura rubrobrunea NBRC 14622.</title>
        <authorList>
            <person name="Ichikawa N."/>
            <person name="Sato H."/>
            <person name="Tonouchi N."/>
        </authorList>
    </citation>
    <scope>NUCLEOTIDE SEQUENCE</scope>
    <source>
        <strain evidence="1">NBRC 14622</strain>
    </source>
</reference>
<dbReference type="Proteomes" id="UP001165124">
    <property type="component" value="Unassembled WGS sequence"/>
</dbReference>
<dbReference type="AlphaFoldDB" id="A0A9W6PWE9"/>
<comment type="caution">
    <text evidence="1">The sequence shown here is derived from an EMBL/GenBank/DDBJ whole genome shotgun (WGS) entry which is preliminary data.</text>
</comment>
<evidence type="ECO:0000313" key="2">
    <source>
        <dbReference type="Proteomes" id="UP001165124"/>
    </source>
</evidence>
<dbReference type="NCBIfam" id="TIGR03984">
    <property type="entry name" value="CRISPR-associated protein Csx19"/>
    <property type="match status" value="1"/>
</dbReference>
<proteinExistence type="predicted"/>
<dbReference type="EMBL" id="BSRZ01000005">
    <property type="protein sequence ID" value="GLW64299.1"/>
    <property type="molecule type" value="Genomic_DNA"/>
</dbReference>